<dbReference type="Pfam" id="PF00083">
    <property type="entry name" value="Sugar_tr"/>
    <property type="match status" value="1"/>
</dbReference>
<comment type="similarity">
    <text evidence="2 7">Belongs to the major facilitator superfamily. Sugar transporter (TC 2.A.1.1) family.</text>
</comment>
<evidence type="ECO:0000256" key="7">
    <source>
        <dbReference type="RuleBase" id="RU003346"/>
    </source>
</evidence>
<comment type="subcellular location">
    <subcellularLocation>
        <location evidence="1">Membrane</location>
        <topology evidence="1">Multi-pass membrane protein</topology>
    </subcellularLocation>
</comment>
<dbReference type="PROSITE" id="PS00217">
    <property type="entry name" value="SUGAR_TRANSPORT_2"/>
    <property type="match status" value="1"/>
</dbReference>
<evidence type="ECO:0000256" key="4">
    <source>
        <dbReference type="ARBA" id="ARBA00022692"/>
    </source>
</evidence>
<evidence type="ECO:0000256" key="2">
    <source>
        <dbReference type="ARBA" id="ARBA00010992"/>
    </source>
</evidence>
<name>A0A642V808_9ASCO</name>
<dbReference type="OrthoDB" id="6612291at2759"/>
<feature type="transmembrane region" description="Helical" evidence="8">
    <location>
        <begin position="214"/>
        <end position="232"/>
    </location>
</feature>
<comment type="caution">
    <text evidence="10">The sequence shown here is derived from an EMBL/GenBank/DDBJ whole genome shotgun (WGS) entry which is preliminary data.</text>
</comment>
<keyword evidence="4 8" id="KW-0812">Transmembrane</keyword>
<feature type="transmembrane region" description="Helical" evidence="8">
    <location>
        <begin position="353"/>
        <end position="370"/>
    </location>
</feature>
<dbReference type="Gene3D" id="1.20.1250.20">
    <property type="entry name" value="MFS general substrate transporter like domains"/>
    <property type="match status" value="2"/>
</dbReference>
<accession>A0A642V808</accession>
<dbReference type="AlphaFoldDB" id="A0A642V808"/>
<sequence>MANDKSTTNPYVIGVAAFSTIGGLLFGYDQGVVSGLLEMENFIYHFPRIYFDSNYKGWFVSTFLLCAWLGSLINSPIADKIGRKHSIIVACIIFCIGCVFQTVAINDPMIFAGRGVSGVAVGMLTMVVPMYISETAPPQIRGALVVMQQLSITFGILISYWIDYGCNYIGGTRCAPDIPYSGGAADKPEFDPYNDVGPDGCTGQSTASWRIPTALQMAFALVLLVGMFFLPYSPRWLLSKDRDADALNTLAKLRRLPIDDPVLQDELAMIKAEVLFERSNVPEHLKGCSAVELFFRHYWYILTTWPHFKRVFIGSAVMFFQQFLGCNAIIYYAPTIFGQLGMDGNTTSLLATGIYGVVNFVSTFIPIFLIDRVGRRILLMAGSVGVVCSLVVMAAVVGRYGDELGQHKSAGYAGMVFVYIYCVNFAYSYAPIGWVLPSEIFSLSIRSKAISVTTSATWMCNFIIGLVSPMMLEKITWGTYVFFAAFGVIAFFFTYFFIPETKGRSLEEMDKVFGDTAASEDKDKLATVAHEVGQDIAKSQNVHVENA</sequence>
<dbReference type="EMBL" id="SWFS01000317">
    <property type="protein sequence ID" value="KAA8910373.1"/>
    <property type="molecule type" value="Genomic_DNA"/>
</dbReference>
<dbReference type="InterPro" id="IPR003663">
    <property type="entry name" value="Sugar/inositol_transpt"/>
</dbReference>
<dbReference type="InterPro" id="IPR036259">
    <property type="entry name" value="MFS_trans_sf"/>
</dbReference>
<evidence type="ECO:0000259" key="9">
    <source>
        <dbReference type="PROSITE" id="PS50850"/>
    </source>
</evidence>
<evidence type="ECO:0000256" key="8">
    <source>
        <dbReference type="SAM" id="Phobius"/>
    </source>
</evidence>
<keyword evidence="6 8" id="KW-0472">Membrane</keyword>
<feature type="transmembrane region" description="Helical" evidence="8">
    <location>
        <begin position="57"/>
        <end position="75"/>
    </location>
</feature>
<evidence type="ECO:0000256" key="5">
    <source>
        <dbReference type="ARBA" id="ARBA00022989"/>
    </source>
</evidence>
<feature type="domain" description="Major facilitator superfamily (MFS) profile" evidence="9">
    <location>
        <begin position="15"/>
        <end position="502"/>
    </location>
</feature>
<dbReference type="InterPro" id="IPR005828">
    <property type="entry name" value="MFS_sugar_transport-like"/>
</dbReference>
<keyword evidence="3 7" id="KW-0813">Transport</keyword>
<evidence type="ECO:0000256" key="6">
    <source>
        <dbReference type="ARBA" id="ARBA00023136"/>
    </source>
</evidence>
<feature type="transmembrane region" description="Helical" evidence="8">
    <location>
        <begin position="144"/>
        <end position="162"/>
    </location>
</feature>
<keyword evidence="5 8" id="KW-1133">Transmembrane helix</keyword>
<evidence type="ECO:0000256" key="3">
    <source>
        <dbReference type="ARBA" id="ARBA00022448"/>
    </source>
</evidence>
<dbReference type="PROSITE" id="PS50850">
    <property type="entry name" value="MFS"/>
    <property type="match status" value="1"/>
</dbReference>
<dbReference type="PRINTS" id="PR00171">
    <property type="entry name" value="SUGRTRNSPORT"/>
</dbReference>
<keyword evidence="11" id="KW-1185">Reference proteome</keyword>
<feature type="transmembrane region" description="Helical" evidence="8">
    <location>
        <begin position="412"/>
        <end position="437"/>
    </location>
</feature>
<dbReference type="InterPro" id="IPR020846">
    <property type="entry name" value="MFS_dom"/>
</dbReference>
<evidence type="ECO:0000313" key="11">
    <source>
        <dbReference type="Proteomes" id="UP000761534"/>
    </source>
</evidence>
<dbReference type="PANTHER" id="PTHR48022:SF48">
    <property type="entry name" value="SUGAR TRANSPORTER, PUTATIVE (AFU_ORTHOLOGUE AFUA_3G06730)-RELATED"/>
    <property type="match status" value="1"/>
</dbReference>
<feature type="transmembrane region" description="Helical" evidence="8">
    <location>
        <begin position="377"/>
        <end position="400"/>
    </location>
</feature>
<feature type="transmembrane region" description="Helical" evidence="8">
    <location>
        <begin position="12"/>
        <end position="37"/>
    </location>
</feature>
<dbReference type="PANTHER" id="PTHR48022">
    <property type="entry name" value="PLASTIDIC GLUCOSE TRANSPORTER 4"/>
    <property type="match status" value="1"/>
</dbReference>
<organism evidence="10 11">
    <name type="scientific">Trichomonascus ciferrii</name>
    <dbReference type="NCBI Taxonomy" id="44093"/>
    <lineage>
        <taxon>Eukaryota</taxon>
        <taxon>Fungi</taxon>
        <taxon>Dikarya</taxon>
        <taxon>Ascomycota</taxon>
        <taxon>Saccharomycotina</taxon>
        <taxon>Dipodascomycetes</taxon>
        <taxon>Dipodascales</taxon>
        <taxon>Trichomonascaceae</taxon>
        <taxon>Trichomonascus</taxon>
        <taxon>Trichomonascus ciferrii complex</taxon>
    </lineage>
</organism>
<dbReference type="InterPro" id="IPR050360">
    <property type="entry name" value="MFS_Sugar_Transporters"/>
</dbReference>
<feature type="transmembrane region" description="Helical" evidence="8">
    <location>
        <begin position="311"/>
        <end position="333"/>
    </location>
</feature>
<reference evidence="10" key="1">
    <citation type="journal article" date="2019" name="G3 (Bethesda)">
        <title>Genome Assemblies of Two Rare Opportunistic Yeast Pathogens: Diutina rugosa (syn. Candida rugosa) and Trichomonascus ciferrii (syn. Candida ciferrii).</title>
        <authorList>
            <person name="Mixao V."/>
            <person name="Saus E."/>
            <person name="Hansen A.P."/>
            <person name="Lass-Florl C."/>
            <person name="Gabaldon T."/>
        </authorList>
    </citation>
    <scope>NUCLEOTIDE SEQUENCE</scope>
    <source>
        <strain evidence="10">CBS 4856</strain>
    </source>
</reference>
<dbReference type="VEuPathDB" id="FungiDB:TRICI_004171"/>
<gene>
    <name evidence="10" type="ORF">TRICI_004171</name>
</gene>
<protein>
    <recommendedName>
        <fullName evidence="9">Major facilitator superfamily (MFS) profile domain-containing protein</fullName>
    </recommendedName>
</protein>
<feature type="transmembrane region" description="Helical" evidence="8">
    <location>
        <begin position="87"/>
        <end position="105"/>
    </location>
</feature>
<feature type="transmembrane region" description="Helical" evidence="8">
    <location>
        <begin position="449"/>
        <end position="471"/>
    </location>
</feature>
<proteinExistence type="inferred from homology"/>
<dbReference type="SUPFAM" id="SSF103473">
    <property type="entry name" value="MFS general substrate transporter"/>
    <property type="match status" value="1"/>
</dbReference>
<dbReference type="GO" id="GO:0016020">
    <property type="term" value="C:membrane"/>
    <property type="evidence" value="ECO:0007669"/>
    <property type="project" value="UniProtKB-SubCell"/>
</dbReference>
<dbReference type="Proteomes" id="UP000761534">
    <property type="component" value="Unassembled WGS sequence"/>
</dbReference>
<evidence type="ECO:0000313" key="10">
    <source>
        <dbReference type="EMBL" id="KAA8910373.1"/>
    </source>
</evidence>
<dbReference type="NCBIfam" id="TIGR00879">
    <property type="entry name" value="SP"/>
    <property type="match status" value="1"/>
</dbReference>
<evidence type="ECO:0000256" key="1">
    <source>
        <dbReference type="ARBA" id="ARBA00004141"/>
    </source>
</evidence>
<feature type="transmembrane region" description="Helical" evidence="8">
    <location>
        <begin position="477"/>
        <end position="498"/>
    </location>
</feature>
<dbReference type="GO" id="GO:0005351">
    <property type="term" value="F:carbohydrate:proton symporter activity"/>
    <property type="evidence" value="ECO:0007669"/>
    <property type="project" value="TreeGrafter"/>
</dbReference>
<feature type="transmembrane region" description="Helical" evidence="8">
    <location>
        <begin position="111"/>
        <end position="132"/>
    </location>
</feature>
<dbReference type="InterPro" id="IPR005829">
    <property type="entry name" value="Sugar_transporter_CS"/>
</dbReference>